<proteinExistence type="predicted"/>
<dbReference type="STRING" id="650850.SAMN04488129_11783"/>
<evidence type="ECO:0000313" key="2">
    <source>
        <dbReference type="Proteomes" id="UP000198807"/>
    </source>
</evidence>
<dbReference type="EMBL" id="FOBC01000017">
    <property type="protein sequence ID" value="SEL85202.1"/>
    <property type="molecule type" value="Genomic_DNA"/>
</dbReference>
<dbReference type="Gene3D" id="3.40.50.720">
    <property type="entry name" value="NAD(P)-binding Rossmann-like Domain"/>
    <property type="match status" value="1"/>
</dbReference>
<reference evidence="2" key="1">
    <citation type="submission" date="2016-10" db="EMBL/GenBank/DDBJ databases">
        <authorList>
            <person name="Varghese N."/>
            <person name="Submissions S."/>
        </authorList>
    </citation>
    <scope>NUCLEOTIDE SEQUENCE [LARGE SCALE GENOMIC DNA]</scope>
    <source>
        <strain evidence="2">CGMCC 1.9150</strain>
    </source>
</reference>
<dbReference type="AlphaFoldDB" id="A0A1H7TJX5"/>
<protein>
    <recommendedName>
        <fullName evidence="3">Short chain dehydrogenase</fullName>
    </recommendedName>
</protein>
<dbReference type="RefSeq" id="WP_211607341.1">
    <property type="nucleotide sequence ID" value="NZ_FOBC01000017.1"/>
</dbReference>
<gene>
    <name evidence="1" type="ORF">SAMN04488129_11783</name>
</gene>
<name>A0A1H7TJX5_9GAMM</name>
<dbReference type="Proteomes" id="UP000198807">
    <property type="component" value="Unassembled WGS sequence"/>
</dbReference>
<evidence type="ECO:0008006" key="3">
    <source>
        <dbReference type="Google" id="ProtNLM"/>
    </source>
</evidence>
<evidence type="ECO:0000313" key="1">
    <source>
        <dbReference type="EMBL" id="SEL85202.1"/>
    </source>
</evidence>
<keyword evidence="2" id="KW-1185">Reference proteome</keyword>
<organism evidence="1 2">
    <name type="scientific">Halomonas daqiaonensis</name>
    <dbReference type="NCBI Taxonomy" id="650850"/>
    <lineage>
        <taxon>Bacteria</taxon>
        <taxon>Pseudomonadati</taxon>
        <taxon>Pseudomonadota</taxon>
        <taxon>Gammaproteobacteria</taxon>
        <taxon>Oceanospirillales</taxon>
        <taxon>Halomonadaceae</taxon>
        <taxon>Halomonas</taxon>
    </lineage>
</organism>
<accession>A0A1H7TJX5</accession>
<dbReference type="InterPro" id="IPR036291">
    <property type="entry name" value="NAD(P)-bd_dom_sf"/>
</dbReference>
<sequence length="46" mass="4593">MLSRLPDGFTALVTGASSGIGRAVVDALLESSSRAGKGLASKCRGE</sequence>
<dbReference type="SUPFAM" id="SSF51735">
    <property type="entry name" value="NAD(P)-binding Rossmann-fold domains"/>
    <property type="match status" value="1"/>
</dbReference>